<gene>
    <name evidence="2" type="ORF">MAR_016279</name>
</gene>
<keyword evidence="1" id="KW-0812">Transmembrane</keyword>
<evidence type="ECO:0008006" key="4">
    <source>
        <dbReference type="Google" id="ProtNLM"/>
    </source>
</evidence>
<name>A0ABY7FJP8_MYAAR</name>
<dbReference type="Proteomes" id="UP001164746">
    <property type="component" value="Chromosome 12"/>
</dbReference>
<protein>
    <recommendedName>
        <fullName evidence="4">Endonuclease/exonuclease/phosphatase domain-containing protein</fullName>
    </recommendedName>
</protein>
<evidence type="ECO:0000313" key="3">
    <source>
        <dbReference type="Proteomes" id="UP001164746"/>
    </source>
</evidence>
<feature type="transmembrane region" description="Helical" evidence="1">
    <location>
        <begin position="96"/>
        <end position="119"/>
    </location>
</feature>
<keyword evidence="3" id="KW-1185">Reference proteome</keyword>
<evidence type="ECO:0000256" key="1">
    <source>
        <dbReference type="SAM" id="Phobius"/>
    </source>
</evidence>
<accession>A0ABY7FJP8</accession>
<sequence length="124" mass="14505">MSEQCIFDTILNDMCYFDNVYENCNYLIAGDLNSRVGLRCDFVQDDNIYNLELLPDEYEIDCNLPRKSQDKTSGLRIVNDAVRMEKLDNSLVLSQMGHLLLIMYYVDKICFLFLINLLLKNPIF</sequence>
<organism evidence="2 3">
    <name type="scientific">Mya arenaria</name>
    <name type="common">Soft-shell clam</name>
    <dbReference type="NCBI Taxonomy" id="6604"/>
    <lineage>
        <taxon>Eukaryota</taxon>
        <taxon>Metazoa</taxon>
        <taxon>Spiralia</taxon>
        <taxon>Lophotrochozoa</taxon>
        <taxon>Mollusca</taxon>
        <taxon>Bivalvia</taxon>
        <taxon>Autobranchia</taxon>
        <taxon>Heteroconchia</taxon>
        <taxon>Euheterodonta</taxon>
        <taxon>Imparidentia</taxon>
        <taxon>Neoheterodontei</taxon>
        <taxon>Myida</taxon>
        <taxon>Myoidea</taxon>
        <taxon>Myidae</taxon>
        <taxon>Mya</taxon>
    </lineage>
</organism>
<dbReference type="EMBL" id="CP111023">
    <property type="protein sequence ID" value="WAR22305.1"/>
    <property type="molecule type" value="Genomic_DNA"/>
</dbReference>
<keyword evidence="1" id="KW-1133">Transmembrane helix</keyword>
<proteinExistence type="predicted"/>
<reference evidence="2" key="1">
    <citation type="submission" date="2022-11" db="EMBL/GenBank/DDBJ databases">
        <title>Centuries of genome instability and evolution in soft-shell clam transmissible cancer (bioRxiv).</title>
        <authorList>
            <person name="Hart S.F.M."/>
            <person name="Yonemitsu M.A."/>
            <person name="Giersch R.M."/>
            <person name="Beal B.F."/>
            <person name="Arriagada G."/>
            <person name="Davis B.W."/>
            <person name="Ostrander E.A."/>
            <person name="Goff S.P."/>
            <person name="Metzger M.J."/>
        </authorList>
    </citation>
    <scope>NUCLEOTIDE SEQUENCE</scope>
    <source>
        <strain evidence="2">MELC-2E11</strain>
        <tissue evidence="2">Siphon/mantle</tissue>
    </source>
</reference>
<keyword evidence="1" id="KW-0472">Membrane</keyword>
<evidence type="ECO:0000313" key="2">
    <source>
        <dbReference type="EMBL" id="WAR22305.1"/>
    </source>
</evidence>